<evidence type="ECO:0000256" key="1">
    <source>
        <dbReference type="ARBA" id="ARBA00010406"/>
    </source>
</evidence>
<proteinExistence type="inferred from homology"/>
<dbReference type="Pfam" id="PF02867">
    <property type="entry name" value="Ribonuc_red_lgC"/>
    <property type="match status" value="1"/>
</dbReference>
<dbReference type="PANTHER" id="PTHR11573:SF6">
    <property type="entry name" value="RIBONUCLEOSIDE-DIPHOSPHATE REDUCTASE LARGE SUBUNIT"/>
    <property type="match status" value="1"/>
</dbReference>
<dbReference type="NCBIfam" id="TIGR02506">
    <property type="entry name" value="NrdE_NrdA"/>
    <property type="match status" value="1"/>
</dbReference>
<dbReference type="PANTHER" id="PTHR11573">
    <property type="entry name" value="RIBONUCLEOSIDE-DIPHOSPHATE REDUCTASE LARGE CHAIN"/>
    <property type="match status" value="1"/>
</dbReference>
<dbReference type="Gene3D" id="3.20.70.20">
    <property type="match status" value="1"/>
</dbReference>
<dbReference type="RefSeq" id="YP_009275324.1">
    <property type="nucleotide sequence ID" value="NC_030925.1"/>
</dbReference>
<dbReference type="Proteomes" id="UP000201588">
    <property type="component" value="Segment"/>
</dbReference>
<dbReference type="InterPro" id="IPR039718">
    <property type="entry name" value="Rrm1"/>
</dbReference>
<sequence length="790" mass="90188">MSKQIVNRGNTIEFYDPKKVEKYLYRYLPEDYDPETMKNYFNKVEEIVEKINEYVELEEEVTSVKIQEELYSIIEGMISVQESYWQNVAGCIKADILRKEVFSNRGFEKDLARMLYLAHENNQYTSFFTKYSETELEELGNHINYENDCFVNHIGVHIAYDRYTTSIPYKTKVDGIEVIKGTKRIETLQERYMTIAAFLLQDEKKDRISKVKEAYDLMSTKCFTPATPTFMNAGRPVGNLSSCFIGMAEDSLEGIYREAKQFANISKNAGGYGSYWGKVRSIGASIRNNPGMSSGSVPFMKLMDVTAGAVDQLGARAGAVTITLDAWHRDVSEFLKVPLSNTVLEKQMHKIFLAVSIPDVFFRRLQEKKSWYQFDPKEVSDVMGFCLEDSYDETLEGGTFTERYEQCIKAYEDGKLQLVNETSPFALLSQINKTRQEKGHPFLFFRDTVNRDNPNSGMIYSSNLCMEIAISMSPTTIEQHTEEINGETVIRETIKPGEIPTCNLSSLNLSKVAKIRNEGGDWKKYLADVISMQYRLLAKVVELNDHSEMPQTKISSLKKREVGLGVMGLAHALAISKMAIDSEEAIKWQEEVSEEIAYHTIKASMEYAKETGDIAPAFDTSKWADGSYIREKFMKHAAEENKKRWEHLSIEVMNHGMYSTVLMATAPTETISYIANTTAGTDPIMNKEYTVQKKGITANMVAPDINVQNFFYYKDGFIIKKDMFLRGVGARQKFIDQSISTNLYYIKDSLRPIDMVQNFLDAWKNGVKTLYYHRSESQQAYEVACESCSG</sequence>
<dbReference type="GeneID" id="28799519"/>
<feature type="domain" description="Ribonucleotide reductase large subunit C-terminal" evidence="6">
    <location>
        <begin position="241"/>
        <end position="773"/>
    </location>
</feature>
<evidence type="ECO:0000256" key="3">
    <source>
        <dbReference type="ARBA" id="ARBA00023002"/>
    </source>
</evidence>
<dbReference type="InterPro" id="IPR013346">
    <property type="entry name" value="NrdE_NrdA_C"/>
</dbReference>
<dbReference type="InterPro" id="IPR013509">
    <property type="entry name" value="RNR_lsu_N"/>
</dbReference>
<evidence type="ECO:0000256" key="4">
    <source>
        <dbReference type="RuleBase" id="RU003410"/>
    </source>
</evidence>
<evidence type="ECO:0000313" key="8">
    <source>
        <dbReference type="Proteomes" id="UP000201588"/>
    </source>
</evidence>
<dbReference type="EC" id="1.17.4.1" evidence="2 4"/>
<reference evidence="7 8" key="1">
    <citation type="submission" date="2016-01" db="EMBL/GenBank/DDBJ databases">
        <title>Isolation and characterization of bacteriophages from East Africa Rift Valley soda lakes.</title>
        <authorList>
            <person name="van Zyl L.J."/>
            <person name="Nemavhulani S."/>
            <person name="Cowan D.A."/>
            <person name="Trindade M.I."/>
        </authorList>
    </citation>
    <scope>NUCLEOTIDE SEQUENCE [LARGE SCALE GENOMIC DNA]</scope>
</reference>
<name>A0A142F1H7_9CAUD</name>
<keyword evidence="3 4" id="KW-0560">Oxidoreductase</keyword>
<keyword evidence="4" id="KW-0215">Deoxyribonucleotide synthesis</keyword>
<comment type="catalytic activity">
    <reaction evidence="4">
        <text>a 2'-deoxyribonucleoside 5'-diphosphate + [thioredoxin]-disulfide + H2O = a ribonucleoside 5'-diphosphate + [thioredoxin]-dithiol</text>
        <dbReference type="Rhea" id="RHEA:23252"/>
        <dbReference type="Rhea" id="RHEA-COMP:10698"/>
        <dbReference type="Rhea" id="RHEA-COMP:10700"/>
        <dbReference type="ChEBI" id="CHEBI:15377"/>
        <dbReference type="ChEBI" id="CHEBI:29950"/>
        <dbReference type="ChEBI" id="CHEBI:50058"/>
        <dbReference type="ChEBI" id="CHEBI:57930"/>
        <dbReference type="ChEBI" id="CHEBI:73316"/>
        <dbReference type="EC" id="1.17.4.1"/>
    </reaction>
</comment>
<evidence type="ECO:0000259" key="5">
    <source>
        <dbReference type="Pfam" id="PF00317"/>
    </source>
</evidence>
<dbReference type="GO" id="GO:0005524">
    <property type="term" value="F:ATP binding"/>
    <property type="evidence" value="ECO:0007669"/>
    <property type="project" value="InterPro"/>
</dbReference>
<protein>
    <recommendedName>
        <fullName evidence="2 4">Ribonucleoside-diphosphate reductase</fullName>
        <ecNumber evidence="2 4">1.17.4.1</ecNumber>
    </recommendedName>
</protein>
<dbReference type="GO" id="GO:0004748">
    <property type="term" value="F:ribonucleoside-diphosphate reductase activity, thioredoxin disulfide as acceptor"/>
    <property type="evidence" value="ECO:0007669"/>
    <property type="project" value="UniProtKB-EC"/>
</dbReference>
<evidence type="ECO:0000313" key="7">
    <source>
        <dbReference type="EMBL" id="AMQ66634.1"/>
    </source>
</evidence>
<evidence type="ECO:0000259" key="6">
    <source>
        <dbReference type="Pfam" id="PF02867"/>
    </source>
</evidence>
<feature type="domain" description="Ribonucleotide reductase large subunit N-terminal" evidence="5">
    <location>
        <begin position="181"/>
        <end position="236"/>
    </location>
</feature>
<dbReference type="GO" id="GO:0009263">
    <property type="term" value="P:deoxyribonucleotide biosynthetic process"/>
    <property type="evidence" value="ECO:0007669"/>
    <property type="project" value="UniProtKB-KW"/>
</dbReference>
<evidence type="ECO:0000256" key="2">
    <source>
        <dbReference type="ARBA" id="ARBA00012274"/>
    </source>
</evidence>
<dbReference type="SUPFAM" id="SSF51998">
    <property type="entry name" value="PFL-like glycyl radical enzymes"/>
    <property type="match status" value="1"/>
</dbReference>
<comment type="function">
    <text evidence="4">Provides the precursors necessary for DNA synthesis. Catalyzes the biosynthesis of deoxyribonucleotides from the corresponding ribonucleotides.</text>
</comment>
<dbReference type="PRINTS" id="PR01183">
    <property type="entry name" value="RIBORDTASEM1"/>
</dbReference>
<dbReference type="Pfam" id="PF00317">
    <property type="entry name" value="Ribonuc_red_lgN"/>
    <property type="match status" value="1"/>
</dbReference>
<dbReference type="KEGG" id="vg:28799519"/>
<organism evidence="7 8">
    <name type="scientific">Bacillus phage Shbh1</name>
    <dbReference type="NCBI Taxonomy" id="1796992"/>
    <lineage>
        <taxon>Viruses</taxon>
        <taxon>Duplodnaviria</taxon>
        <taxon>Heunggongvirae</taxon>
        <taxon>Uroviricota</taxon>
        <taxon>Caudoviricetes</taxon>
        <taxon>Herelleviridae</taxon>
        <taxon>Bastillevirinae</taxon>
        <taxon>Shalavirus</taxon>
        <taxon>Shalavirus Shbh1</taxon>
    </lineage>
</organism>
<dbReference type="InterPro" id="IPR000788">
    <property type="entry name" value="RNR_lg_C"/>
</dbReference>
<accession>A0A142F1H7</accession>
<dbReference type="OrthoDB" id="2980at10239"/>
<dbReference type="Gene3D" id="1.10.1650.20">
    <property type="match status" value="1"/>
</dbReference>
<comment type="similarity">
    <text evidence="1 4">Belongs to the ribonucleoside diphosphate reductase large chain family.</text>
</comment>
<dbReference type="UniPathway" id="UPA00326"/>
<dbReference type="EMBL" id="KU640380">
    <property type="protein sequence ID" value="AMQ66634.1"/>
    <property type="molecule type" value="Genomic_DNA"/>
</dbReference>
<dbReference type="InterPro" id="IPR008926">
    <property type="entry name" value="RNR_R1-su_N"/>
</dbReference>
<dbReference type="SUPFAM" id="SSF48168">
    <property type="entry name" value="R1 subunit of ribonucleotide reductase, N-terminal domain"/>
    <property type="match status" value="1"/>
</dbReference>
<keyword evidence="8" id="KW-1185">Reference proteome</keyword>